<evidence type="ECO:0000256" key="7">
    <source>
        <dbReference type="ARBA" id="ARBA00024310"/>
    </source>
</evidence>
<dbReference type="InterPro" id="IPR027417">
    <property type="entry name" value="P-loop_NTPase"/>
</dbReference>
<evidence type="ECO:0000256" key="2">
    <source>
        <dbReference type="ARBA" id="ARBA00022741"/>
    </source>
</evidence>
<dbReference type="SMART" id="SM00487">
    <property type="entry name" value="DEXDc"/>
    <property type="match status" value="1"/>
</dbReference>
<dbReference type="Pfam" id="PF00271">
    <property type="entry name" value="Helicase_C"/>
    <property type="match status" value="1"/>
</dbReference>
<dbReference type="InterPro" id="IPR044764">
    <property type="entry name" value="DDX52/Rok1_DEADc"/>
</dbReference>
<dbReference type="InterPro" id="IPR001650">
    <property type="entry name" value="Helicase_C-like"/>
</dbReference>
<dbReference type="EMBL" id="VXIS01000207">
    <property type="protein sequence ID" value="KAA8896768.1"/>
    <property type="molecule type" value="Genomic_DNA"/>
</dbReference>
<evidence type="ECO:0000256" key="12">
    <source>
        <dbReference type="ARBA" id="ARBA00047984"/>
    </source>
</evidence>
<evidence type="ECO:0000256" key="4">
    <source>
        <dbReference type="ARBA" id="ARBA00022806"/>
    </source>
</evidence>
<dbReference type="GO" id="GO:0030490">
    <property type="term" value="P:maturation of SSU-rRNA"/>
    <property type="evidence" value="ECO:0007669"/>
    <property type="project" value="InterPro"/>
</dbReference>
<dbReference type="OrthoDB" id="360161at2759"/>
<feature type="region of interest" description="Disordered" evidence="13">
    <location>
        <begin position="627"/>
        <end position="703"/>
    </location>
</feature>
<keyword evidence="3 16" id="KW-0378">Hydrolase</keyword>
<dbReference type="SUPFAM" id="SSF52540">
    <property type="entry name" value="P-loop containing nucleoside triphosphate hydrolases"/>
    <property type="match status" value="1"/>
</dbReference>
<dbReference type="Gene3D" id="3.40.50.300">
    <property type="entry name" value="P-loop containing nucleotide triphosphate hydrolases"/>
    <property type="match status" value="2"/>
</dbReference>
<dbReference type="GO" id="GO:0005524">
    <property type="term" value="F:ATP binding"/>
    <property type="evidence" value="ECO:0007669"/>
    <property type="project" value="UniProtKB-KW"/>
</dbReference>
<keyword evidence="4" id="KW-0347">Helicase</keyword>
<feature type="compositionally biased region" description="Basic and acidic residues" evidence="13">
    <location>
        <begin position="658"/>
        <end position="669"/>
    </location>
</feature>
<dbReference type="Pfam" id="PF00270">
    <property type="entry name" value="DEAD"/>
    <property type="match status" value="1"/>
</dbReference>
<keyword evidence="5" id="KW-0067">ATP-binding</keyword>
<evidence type="ECO:0000256" key="9">
    <source>
        <dbReference type="ARBA" id="ARBA00024367"/>
    </source>
</evidence>
<dbReference type="CDD" id="cd17957">
    <property type="entry name" value="DEADc_DDX52"/>
    <property type="match status" value="1"/>
</dbReference>
<evidence type="ECO:0000259" key="15">
    <source>
        <dbReference type="PROSITE" id="PS51194"/>
    </source>
</evidence>
<feature type="compositionally biased region" description="Low complexity" evidence="13">
    <location>
        <begin position="21"/>
        <end position="40"/>
    </location>
</feature>
<feature type="compositionally biased region" description="Basic and acidic residues" evidence="13">
    <location>
        <begin position="635"/>
        <end position="644"/>
    </location>
</feature>
<keyword evidence="6" id="KW-0694">RNA-binding</keyword>
<feature type="compositionally biased region" description="Polar residues" evidence="13">
    <location>
        <begin position="9"/>
        <end position="20"/>
    </location>
</feature>
<feature type="domain" description="Helicase ATP-binding" evidence="14">
    <location>
        <begin position="245"/>
        <end position="433"/>
    </location>
</feature>
<evidence type="ECO:0000256" key="3">
    <source>
        <dbReference type="ARBA" id="ARBA00022801"/>
    </source>
</evidence>
<dbReference type="InterPro" id="IPR050079">
    <property type="entry name" value="DEAD_box_RNA_helicase"/>
</dbReference>
<protein>
    <recommendedName>
        <fullName evidence="10">ATP-dependent RNA helicase ROK1</fullName>
        <ecNumber evidence="1">3.6.4.13</ecNumber>
    </recommendedName>
    <alternativeName>
        <fullName evidence="11">ATP-dependent RNA helicase rok1</fullName>
    </alternativeName>
</protein>
<comment type="catalytic activity">
    <reaction evidence="12">
        <text>ATP + H2O = ADP + phosphate + H(+)</text>
        <dbReference type="Rhea" id="RHEA:13065"/>
        <dbReference type="ChEBI" id="CHEBI:15377"/>
        <dbReference type="ChEBI" id="CHEBI:15378"/>
        <dbReference type="ChEBI" id="CHEBI:30616"/>
        <dbReference type="ChEBI" id="CHEBI:43474"/>
        <dbReference type="ChEBI" id="CHEBI:456216"/>
        <dbReference type="EC" id="3.6.4.13"/>
    </reaction>
</comment>
<dbReference type="InterPro" id="IPR014001">
    <property type="entry name" value="Helicase_ATP-bd"/>
</dbReference>
<dbReference type="Proteomes" id="UP000326924">
    <property type="component" value="Unassembled WGS sequence"/>
</dbReference>
<evidence type="ECO:0000256" key="11">
    <source>
        <dbReference type="ARBA" id="ARBA00024419"/>
    </source>
</evidence>
<dbReference type="SMART" id="SM00490">
    <property type="entry name" value="HELICc"/>
    <property type="match status" value="1"/>
</dbReference>
<comment type="subunit">
    <text evidence="9">Interacts with the U3 snoRNA and is associated with the 90S and 40S pre-ribosomes.</text>
</comment>
<dbReference type="EC" id="3.6.4.13" evidence="1"/>
<gene>
    <name evidence="16" type="ORF">FN846DRAFT_267974</name>
</gene>
<dbReference type="PROSITE" id="PS51194">
    <property type="entry name" value="HELICASE_CTER"/>
    <property type="match status" value="1"/>
</dbReference>
<dbReference type="PROSITE" id="PS51192">
    <property type="entry name" value="HELICASE_ATP_BIND_1"/>
    <property type="match status" value="1"/>
</dbReference>
<feature type="region of interest" description="Disordered" evidence="13">
    <location>
        <begin position="1"/>
        <end position="138"/>
    </location>
</feature>
<dbReference type="AlphaFoldDB" id="A0A5J5ELH8"/>
<evidence type="ECO:0000256" key="6">
    <source>
        <dbReference type="ARBA" id="ARBA00022884"/>
    </source>
</evidence>
<comment type="function">
    <text evidence="7">ATP-dependent RNA helicase involved in 40S ribosomal subunit biogenesis. Required for the processing and cleavage of 35S pre-rRNA at sites A0, A1, and A2, leading to mature 18S rRNA.</text>
</comment>
<comment type="caution">
    <text evidence="16">The sequence shown here is derived from an EMBL/GenBank/DDBJ whole genome shotgun (WGS) entry which is preliminary data.</text>
</comment>
<feature type="compositionally biased region" description="Acidic residues" evidence="13">
    <location>
        <begin position="678"/>
        <end position="703"/>
    </location>
</feature>
<proteinExistence type="inferred from homology"/>
<feature type="region of interest" description="Disordered" evidence="13">
    <location>
        <begin position="153"/>
        <end position="187"/>
    </location>
</feature>
<accession>A0A5J5ELH8</accession>
<evidence type="ECO:0000256" key="10">
    <source>
        <dbReference type="ARBA" id="ARBA00024410"/>
    </source>
</evidence>
<dbReference type="GO" id="GO:0016787">
    <property type="term" value="F:hydrolase activity"/>
    <property type="evidence" value="ECO:0007669"/>
    <property type="project" value="UniProtKB-KW"/>
</dbReference>
<sequence>MTDVFRLLTRSTTFSRNTQKPSPAVAAPPAAAASQPTLSKSQKKRKRKAASGASRDDAATGAPISVPKELDFFGMGPKKVAEVTEGPAKKRKRRHVDGSDDEEVSSDDGASSGSEDEGDANDEEEEETVVLPTPEEIKSTLRTNKLKFTLLAAPHPEPAPAPAEKKKKKSLKKQAVEEAPKKKSKKPELLIPPLTDFTQLRSAAHGYALSKRVYANILAQGYASPTEVQMGALPVLMKQDLFIDGVPEGAPVDLLTCAPTGSGKTLAYVVPLINRLLRSQKESGAKKGIKAVILAPTKELVGQIVNEVKKLVKGTGIKVSQFKKGHRPVSSADILPEDNKEPCIKSDIVVSTPLLLKHAIEAAGESAMTGIQGLILDEADVLLDKLFREQTMGIWEALRDRAQRSLRTSLWSATMPSATEELTTKTLLSTPANPPHVVRFVVGIKDTSLPTVKQTLTYTATERGKLLALRQLFTTSLRPPILIFMQSIPRAQALFNEIQYDLPTPGRIAVLHSELTDTTREETMTRFRLGEVWILITTDLLSRGMDFRGVRMVINYDIPTSVASYIHRVGRTGRAKTEGGEAMTYYTKEDIQYVKGIANVIAASTSKNGESTVQKWLLDSLPKTSKKDKKKLKLHGVEARQGKDAKHRISTKSGFQRQVEDRRRGAKEASKRRKNEADESGSEDGDDDGGVPVDEEEPFAGFD</sequence>
<dbReference type="PANTHER" id="PTHR47959:SF15">
    <property type="entry name" value="RNA HELICASE"/>
    <property type="match status" value="1"/>
</dbReference>
<organism evidence="16 17">
    <name type="scientific">Sphaerosporella brunnea</name>
    <dbReference type="NCBI Taxonomy" id="1250544"/>
    <lineage>
        <taxon>Eukaryota</taxon>
        <taxon>Fungi</taxon>
        <taxon>Dikarya</taxon>
        <taxon>Ascomycota</taxon>
        <taxon>Pezizomycotina</taxon>
        <taxon>Pezizomycetes</taxon>
        <taxon>Pezizales</taxon>
        <taxon>Pyronemataceae</taxon>
        <taxon>Sphaerosporella</taxon>
    </lineage>
</organism>
<dbReference type="GO" id="GO:0005829">
    <property type="term" value="C:cytosol"/>
    <property type="evidence" value="ECO:0007669"/>
    <property type="project" value="TreeGrafter"/>
</dbReference>
<evidence type="ECO:0000313" key="16">
    <source>
        <dbReference type="EMBL" id="KAA8896768.1"/>
    </source>
</evidence>
<feature type="compositionally biased region" description="Acidic residues" evidence="13">
    <location>
        <begin position="114"/>
        <end position="128"/>
    </location>
</feature>
<dbReference type="PANTHER" id="PTHR47959">
    <property type="entry name" value="ATP-DEPENDENT RNA HELICASE RHLE-RELATED"/>
    <property type="match status" value="1"/>
</dbReference>
<keyword evidence="17" id="KW-1185">Reference proteome</keyword>
<evidence type="ECO:0000256" key="5">
    <source>
        <dbReference type="ARBA" id="ARBA00022840"/>
    </source>
</evidence>
<dbReference type="GO" id="GO:0003724">
    <property type="term" value="F:RNA helicase activity"/>
    <property type="evidence" value="ECO:0007669"/>
    <property type="project" value="UniProtKB-EC"/>
</dbReference>
<dbReference type="FunCoup" id="A0A5J5ELH8">
    <property type="interactions" value="1072"/>
</dbReference>
<reference evidence="16 17" key="1">
    <citation type="submission" date="2019-09" db="EMBL/GenBank/DDBJ databases">
        <title>Draft genome of the ectomycorrhizal ascomycete Sphaerosporella brunnea.</title>
        <authorList>
            <consortium name="DOE Joint Genome Institute"/>
            <person name="Benucci G.M."/>
            <person name="Marozzi G."/>
            <person name="Antonielli L."/>
            <person name="Sanchez S."/>
            <person name="Marco P."/>
            <person name="Wang X."/>
            <person name="Falini L.B."/>
            <person name="Barry K."/>
            <person name="Haridas S."/>
            <person name="Lipzen A."/>
            <person name="Labutti K."/>
            <person name="Grigoriev I.V."/>
            <person name="Murat C."/>
            <person name="Martin F."/>
            <person name="Albertini E."/>
            <person name="Donnini D."/>
            <person name="Bonito G."/>
        </authorList>
    </citation>
    <scope>NUCLEOTIDE SEQUENCE [LARGE SCALE GENOMIC DNA]</scope>
    <source>
        <strain evidence="16 17">Sb_GMNB300</strain>
    </source>
</reference>
<keyword evidence="2" id="KW-0547">Nucleotide-binding</keyword>
<feature type="domain" description="Helicase C-terminal" evidence="15">
    <location>
        <begin position="468"/>
        <end position="621"/>
    </location>
</feature>
<comment type="similarity">
    <text evidence="8">Belongs to the DEAD box helicase family. DDX52/ROK1 subfamily.</text>
</comment>
<dbReference type="InterPro" id="IPR011545">
    <property type="entry name" value="DEAD/DEAH_box_helicase_dom"/>
</dbReference>
<evidence type="ECO:0000256" key="8">
    <source>
        <dbReference type="ARBA" id="ARBA00024355"/>
    </source>
</evidence>
<evidence type="ECO:0000256" key="1">
    <source>
        <dbReference type="ARBA" id="ARBA00012552"/>
    </source>
</evidence>
<evidence type="ECO:0000256" key="13">
    <source>
        <dbReference type="SAM" id="MobiDB-lite"/>
    </source>
</evidence>
<name>A0A5J5ELH8_9PEZI</name>
<dbReference type="CDD" id="cd18787">
    <property type="entry name" value="SF2_C_DEAD"/>
    <property type="match status" value="1"/>
</dbReference>
<evidence type="ECO:0000259" key="14">
    <source>
        <dbReference type="PROSITE" id="PS51192"/>
    </source>
</evidence>
<evidence type="ECO:0000313" key="17">
    <source>
        <dbReference type="Proteomes" id="UP000326924"/>
    </source>
</evidence>
<dbReference type="GO" id="GO:0003723">
    <property type="term" value="F:RNA binding"/>
    <property type="evidence" value="ECO:0007669"/>
    <property type="project" value="UniProtKB-KW"/>
</dbReference>
<dbReference type="InParanoid" id="A0A5J5ELH8"/>